<sequence>MASHALDQRLFDQTVGAFGDGTETSPADGVQLINGWLKVIEGNISAEIIEGKLKELRSELQFTNPDADRIRALLFSLADHTSQVAQGSNIHEQTSGKLENVATSLRKLAAQL</sequence>
<protein>
    <submittedName>
        <fullName evidence="1">Uncharacterized protein</fullName>
    </submittedName>
</protein>
<evidence type="ECO:0000313" key="1">
    <source>
        <dbReference type="EMBL" id="QHV94519.1"/>
    </source>
</evidence>
<reference evidence="1 2" key="1">
    <citation type="submission" date="2019-11" db="EMBL/GenBank/DDBJ databases">
        <title>Spirosoma endbachense sp. nov., isolated from a natural salt meadow.</title>
        <authorList>
            <person name="Rojas J."/>
            <person name="Ambika Manirajan B."/>
            <person name="Ratering S."/>
            <person name="Suarez C."/>
            <person name="Geissler-Plaum R."/>
            <person name="Schnell S."/>
        </authorList>
    </citation>
    <scope>NUCLEOTIDE SEQUENCE [LARGE SCALE GENOMIC DNA]</scope>
    <source>
        <strain evidence="1 2">I-24</strain>
    </source>
</reference>
<gene>
    <name evidence="1" type="ORF">GJR95_05595</name>
</gene>
<dbReference type="KEGG" id="senf:GJR95_05595"/>
<keyword evidence="2" id="KW-1185">Reference proteome</keyword>
<proteinExistence type="predicted"/>
<organism evidence="1 2">
    <name type="scientific">Spirosoma endbachense</name>
    <dbReference type="NCBI Taxonomy" id="2666025"/>
    <lineage>
        <taxon>Bacteria</taxon>
        <taxon>Pseudomonadati</taxon>
        <taxon>Bacteroidota</taxon>
        <taxon>Cytophagia</taxon>
        <taxon>Cytophagales</taxon>
        <taxon>Cytophagaceae</taxon>
        <taxon>Spirosoma</taxon>
    </lineage>
</organism>
<dbReference type="AlphaFoldDB" id="A0A6P1VSB8"/>
<accession>A0A6P1VSB8</accession>
<evidence type="ECO:0000313" key="2">
    <source>
        <dbReference type="Proteomes" id="UP000464577"/>
    </source>
</evidence>
<name>A0A6P1VSB8_9BACT</name>
<dbReference type="RefSeq" id="WP_162384938.1">
    <property type="nucleotide sequence ID" value="NZ_CP045997.1"/>
</dbReference>
<dbReference type="Proteomes" id="UP000464577">
    <property type="component" value="Chromosome"/>
</dbReference>
<dbReference type="EMBL" id="CP045997">
    <property type="protein sequence ID" value="QHV94519.1"/>
    <property type="molecule type" value="Genomic_DNA"/>
</dbReference>